<protein>
    <submittedName>
        <fullName evidence="1">Uncharacterized protein</fullName>
    </submittedName>
</protein>
<organism evidence="1">
    <name type="scientific">marine sediment metagenome</name>
    <dbReference type="NCBI Taxonomy" id="412755"/>
    <lineage>
        <taxon>unclassified sequences</taxon>
        <taxon>metagenomes</taxon>
        <taxon>ecological metagenomes</taxon>
    </lineage>
</organism>
<accession>X0Y9W8</accession>
<comment type="caution">
    <text evidence="1">The sequence shown here is derived from an EMBL/GenBank/DDBJ whole genome shotgun (WGS) entry which is preliminary data.</text>
</comment>
<sequence>MTFIKDCDTMSSRCRICIEEMPKDRKGWEQVCPVCREIGYKELLDPSYDYDIERKLKGNENNK</sequence>
<proteinExistence type="predicted"/>
<dbReference type="EMBL" id="BARS01055421">
    <property type="protein sequence ID" value="GAG45508.1"/>
    <property type="molecule type" value="Genomic_DNA"/>
</dbReference>
<gene>
    <name evidence="1" type="ORF">S01H1_81825</name>
</gene>
<dbReference type="SUPFAM" id="SSF57850">
    <property type="entry name" value="RING/U-box"/>
    <property type="match status" value="1"/>
</dbReference>
<evidence type="ECO:0000313" key="1">
    <source>
        <dbReference type="EMBL" id="GAG45508.1"/>
    </source>
</evidence>
<reference evidence="1" key="1">
    <citation type="journal article" date="2014" name="Front. Microbiol.">
        <title>High frequency of phylogenetically diverse reductive dehalogenase-homologous genes in deep subseafloor sedimentary metagenomes.</title>
        <authorList>
            <person name="Kawai M."/>
            <person name="Futagami T."/>
            <person name="Toyoda A."/>
            <person name="Takaki Y."/>
            <person name="Nishi S."/>
            <person name="Hori S."/>
            <person name="Arai W."/>
            <person name="Tsubouchi T."/>
            <person name="Morono Y."/>
            <person name="Uchiyama I."/>
            <person name="Ito T."/>
            <person name="Fujiyama A."/>
            <person name="Inagaki F."/>
            <person name="Takami H."/>
        </authorList>
    </citation>
    <scope>NUCLEOTIDE SEQUENCE</scope>
    <source>
        <strain evidence="1">Expedition CK06-06</strain>
    </source>
</reference>
<dbReference type="AlphaFoldDB" id="X0Y9W8"/>
<name>X0Y9W8_9ZZZZ</name>